<gene>
    <name evidence="11" type="ORF">GCM10008960_36030</name>
</gene>
<comment type="subcellular location">
    <subcellularLocation>
        <location evidence="1">Cell outer membrane</location>
        <topology evidence="1">Single-pass membrane protein</topology>
    </subcellularLocation>
    <subcellularLocation>
        <location evidence="2">Periplasm</location>
    </subcellularLocation>
</comment>
<evidence type="ECO:0000256" key="5">
    <source>
        <dbReference type="ARBA" id="ARBA00022764"/>
    </source>
</evidence>
<evidence type="ECO:0000256" key="3">
    <source>
        <dbReference type="ARBA" id="ARBA00022481"/>
    </source>
</evidence>
<dbReference type="SUPFAM" id="SSF54523">
    <property type="entry name" value="Pili subunits"/>
    <property type="match status" value="1"/>
</dbReference>
<evidence type="ECO:0000313" key="12">
    <source>
        <dbReference type="Proteomes" id="UP000644548"/>
    </source>
</evidence>
<keyword evidence="7 9" id="KW-0472">Membrane</keyword>
<feature type="domain" description="Pilin A4" evidence="10">
    <location>
        <begin position="39"/>
        <end position="127"/>
    </location>
</feature>
<keyword evidence="6 9" id="KW-1133">Transmembrane helix</keyword>
<evidence type="ECO:0000256" key="9">
    <source>
        <dbReference type="SAM" id="Phobius"/>
    </source>
</evidence>
<dbReference type="EMBL" id="BMQN01000017">
    <property type="protein sequence ID" value="GGS06464.1"/>
    <property type="molecule type" value="Genomic_DNA"/>
</dbReference>
<dbReference type="PANTHER" id="PTHR30093">
    <property type="entry name" value="GENERAL SECRETION PATHWAY PROTEIN G"/>
    <property type="match status" value="1"/>
</dbReference>
<accession>A0ABQ2S8Z7</accession>
<evidence type="ECO:0000256" key="7">
    <source>
        <dbReference type="ARBA" id="ARBA00023136"/>
    </source>
</evidence>
<organism evidence="11 12">
    <name type="scientific">Deinococcus sedimenti</name>
    <dbReference type="NCBI Taxonomy" id="1867090"/>
    <lineage>
        <taxon>Bacteria</taxon>
        <taxon>Thermotogati</taxon>
        <taxon>Deinococcota</taxon>
        <taxon>Deinococci</taxon>
        <taxon>Deinococcales</taxon>
        <taxon>Deinococcaceae</taxon>
        <taxon>Deinococcus</taxon>
    </lineage>
</organism>
<dbReference type="PROSITE" id="PS00409">
    <property type="entry name" value="PROKAR_NTER_METHYL"/>
    <property type="match status" value="1"/>
</dbReference>
<keyword evidence="12" id="KW-1185">Reference proteome</keyword>
<evidence type="ECO:0000256" key="4">
    <source>
        <dbReference type="ARBA" id="ARBA00022692"/>
    </source>
</evidence>
<keyword evidence="8" id="KW-0998">Cell outer membrane</keyword>
<dbReference type="InterPro" id="IPR045584">
    <property type="entry name" value="Pilin-like"/>
</dbReference>
<feature type="transmembrane region" description="Helical" evidence="9">
    <location>
        <begin position="6"/>
        <end position="28"/>
    </location>
</feature>
<name>A0ABQ2S8Z7_9DEIO</name>
<dbReference type="Pfam" id="PF07963">
    <property type="entry name" value="N_methyl"/>
    <property type="match status" value="1"/>
</dbReference>
<evidence type="ECO:0000259" key="10">
    <source>
        <dbReference type="Pfam" id="PF18682"/>
    </source>
</evidence>
<dbReference type="Proteomes" id="UP000644548">
    <property type="component" value="Unassembled WGS sequence"/>
</dbReference>
<protein>
    <recommendedName>
        <fullName evidence="10">Pilin A4 domain-containing protein</fullName>
    </recommendedName>
</protein>
<comment type="caution">
    <text evidence="11">The sequence shown here is derived from an EMBL/GenBank/DDBJ whole genome shotgun (WGS) entry which is preliminary data.</text>
</comment>
<dbReference type="RefSeq" id="WP_189074557.1">
    <property type="nucleotide sequence ID" value="NZ_BMQN01000017.1"/>
</dbReference>
<dbReference type="InterPro" id="IPR041050">
    <property type="entry name" value="PilA4"/>
</dbReference>
<keyword evidence="5" id="KW-0574">Periplasm</keyword>
<evidence type="ECO:0000313" key="11">
    <source>
        <dbReference type="EMBL" id="GGS06464.1"/>
    </source>
</evidence>
<dbReference type="InterPro" id="IPR012902">
    <property type="entry name" value="N_methyl_site"/>
</dbReference>
<dbReference type="PANTHER" id="PTHR30093:SF44">
    <property type="entry name" value="TYPE II SECRETION SYSTEM CORE PROTEIN G"/>
    <property type="match status" value="1"/>
</dbReference>
<keyword evidence="4 9" id="KW-0812">Transmembrane</keyword>
<keyword evidence="3" id="KW-0488">Methylation</keyword>
<dbReference type="Gene3D" id="3.30.700.10">
    <property type="entry name" value="Glycoprotein, Type 4 Pilin"/>
    <property type="match status" value="1"/>
</dbReference>
<proteinExistence type="predicted"/>
<sequence length="138" mass="14356">MKNTTQGFTLIELLIVIAIIGILAAVLIPNLLNARKSANDSAAQTYLRNAVTAAEAWRSQNPTDTTTLGAATGVDCNSATISANNTAVSFPAGVTACKVRQTQNGTYGYVTSSTGKFFEFDGSTVKQATSAAFPTSMP</sequence>
<evidence type="ECO:0000256" key="2">
    <source>
        <dbReference type="ARBA" id="ARBA00004418"/>
    </source>
</evidence>
<dbReference type="Pfam" id="PF18682">
    <property type="entry name" value="PilA4"/>
    <property type="match status" value="1"/>
</dbReference>
<evidence type="ECO:0000256" key="6">
    <source>
        <dbReference type="ARBA" id="ARBA00022989"/>
    </source>
</evidence>
<evidence type="ECO:0000256" key="1">
    <source>
        <dbReference type="ARBA" id="ARBA00004203"/>
    </source>
</evidence>
<dbReference type="NCBIfam" id="TIGR02532">
    <property type="entry name" value="IV_pilin_GFxxxE"/>
    <property type="match status" value="1"/>
</dbReference>
<evidence type="ECO:0000256" key="8">
    <source>
        <dbReference type="ARBA" id="ARBA00023237"/>
    </source>
</evidence>
<reference evidence="12" key="1">
    <citation type="journal article" date="2019" name="Int. J. Syst. Evol. Microbiol.">
        <title>The Global Catalogue of Microorganisms (GCM) 10K type strain sequencing project: providing services to taxonomists for standard genome sequencing and annotation.</title>
        <authorList>
            <consortium name="The Broad Institute Genomics Platform"/>
            <consortium name="The Broad Institute Genome Sequencing Center for Infectious Disease"/>
            <person name="Wu L."/>
            <person name="Ma J."/>
        </authorList>
    </citation>
    <scope>NUCLEOTIDE SEQUENCE [LARGE SCALE GENOMIC DNA]</scope>
    <source>
        <strain evidence="12">JCM 31405</strain>
    </source>
</reference>